<feature type="coiled-coil region" evidence="1">
    <location>
        <begin position="16"/>
        <end position="43"/>
    </location>
</feature>
<accession>A0A0E9SEX1</accession>
<evidence type="ECO:0000256" key="1">
    <source>
        <dbReference type="SAM" id="Coils"/>
    </source>
</evidence>
<reference evidence="2" key="2">
    <citation type="journal article" date="2015" name="Fish Shellfish Immunol.">
        <title>Early steps in the European eel (Anguilla anguilla)-Vibrio vulnificus interaction in the gills: Role of the RtxA13 toxin.</title>
        <authorList>
            <person name="Callol A."/>
            <person name="Pajuelo D."/>
            <person name="Ebbesson L."/>
            <person name="Teles M."/>
            <person name="MacKenzie S."/>
            <person name="Amaro C."/>
        </authorList>
    </citation>
    <scope>NUCLEOTIDE SEQUENCE</scope>
</reference>
<name>A0A0E9SEX1_ANGAN</name>
<reference evidence="2" key="1">
    <citation type="submission" date="2014-11" db="EMBL/GenBank/DDBJ databases">
        <authorList>
            <person name="Amaro Gonzalez C."/>
        </authorList>
    </citation>
    <scope>NUCLEOTIDE SEQUENCE</scope>
</reference>
<protein>
    <submittedName>
        <fullName evidence="2">Uncharacterized protein</fullName>
    </submittedName>
</protein>
<proteinExistence type="predicted"/>
<evidence type="ECO:0000313" key="2">
    <source>
        <dbReference type="EMBL" id="JAH39225.1"/>
    </source>
</evidence>
<keyword evidence="1" id="KW-0175">Coiled coil</keyword>
<dbReference type="EMBL" id="GBXM01069352">
    <property type="protein sequence ID" value="JAH39225.1"/>
    <property type="molecule type" value="Transcribed_RNA"/>
</dbReference>
<sequence>MTENVLRERKKLEACIQSWESQIKVQEMKLKALEDVSENSERT</sequence>
<dbReference type="AlphaFoldDB" id="A0A0E9SEX1"/>
<organism evidence="2">
    <name type="scientific">Anguilla anguilla</name>
    <name type="common">European freshwater eel</name>
    <name type="synonym">Muraena anguilla</name>
    <dbReference type="NCBI Taxonomy" id="7936"/>
    <lineage>
        <taxon>Eukaryota</taxon>
        <taxon>Metazoa</taxon>
        <taxon>Chordata</taxon>
        <taxon>Craniata</taxon>
        <taxon>Vertebrata</taxon>
        <taxon>Euteleostomi</taxon>
        <taxon>Actinopterygii</taxon>
        <taxon>Neopterygii</taxon>
        <taxon>Teleostei</taxon>
        <taxon>Anguilliformes</taxon>
        <taxon>Anguillidae</taxon>
        <taxon>Anguilla</taxon>
    </lineage>
</organism>